<comment type="caution">
    <text evidence="9">Lacks conserved residue(s) required for the propagation of feature annotation.</text>
</comment>
<keyword evidence="6 9" id="KW-0378">Hydrolase</keyword>
<evidence type="ECO:0000256" key="1">
    <source>
        <dbReference type="ARBA" id="ARBA00006139"/>
    </source>
</evidence>
<feature type="transmembrane region" description="Helical" evidence="9">
    <location>
        <begin position="121"/>
        <end position="145"/>
    </location>
</feature>
<keyword evidence="3 9" id="KW-0645">Protease</keyword>
<dbReference type="EMBL" id="LSDG01000045">
    <property type="protein sequence ID" value="KXB65168.1"/>
    <property type="molecule type" value="Genomic_DNA"/>
</dbReference>
<dbReference type="NCBIfam" id="TIGR00077">
    <property type="entry name" value="lspA"/>
    <property type="match status" value="1"/>
</dbReference>
<comment type="similarity">
    <text evidence="1 9 11">Belongs to the peptidase A8 family.</text>
</comment>
<dbReference type="PATRIC" id="fig|755172.3.peg.1637"/>
<gene>
    <name evidence="9" type="primary">lspA</name>
    <name evidence="12" type="ORF">HMPREF1863_01676</name>
</gene>
<evidence type="ECO:0000313" key="13">
    <source>
        <dbReference type="Proteomes" id="UP000070442"/>
    </source>
</evidence>
<feature type="active site" evidence="9">
    <location>
        <position position="111"/>
    </location>
</feature>
<keyword evidence="7 9" id="KW-1133">Transmembrane helix</keyword>
<dbReference type="EC" id="3.4.23.36" evidence="9"/>
<dbReference type="HAMAP" id="MF_00161">
    <property type="entry name" value="LspA"/>
    <property type="match status" value="1"/>
</dbReference>
<comment type="pathway">
    <text evidence="9">Protein modification; lipoprotein biosynthesis (signal peptide cleavage).</text>
</comment>
<keyword evidence="8 9" id="KW-0472">Membrane</keyword>
<evidence type="ECO:0000256" key="5">
    <source>
        <dbReference type="ARBA" id="ARBA00022750"/>
    </source>
</evidence>
<dbReference type="GO" id="GO:0004190">
    <property type="term" value="F:aspartic-type endopeptidase activity"/>
    <property type="evidence" value="ECO:0007669"/>
    <property type="project" value="UniProtKB-UniRule"/>
</dbReference>
<proteinExistence type="inferred from homology"/>
<evidence type="ECO:0000256" key="6">
    <source>
        <dbReference type="ARBA" id="ARBA00022801"/>
    </source>
</evidence>
<keyword evidence="2 9" id="KW-1003">Cell membrane</keyword>
<evidence type="ECO:0000256" key="9">
    <source>
        <dbReference type="HAMAP-Rule" id="MF_00161"/>
    </source>
</evidence>
<dbReference type="GO" id="GO:0006508">
    <property type="term" value="P:proteolysis"/>
    <property type="evidence" value="ECO:0007669"/>
    <property type="project" value="UniProtKB-KW"/>
</dbReference>
<keyword evidence="5 9" id="KW-0064">Aspartyl protease</keyword>
<keyword evidence="13" id="KW-1185">Reference proteome</keyword>
<name>A0A134ABY0_9FIRM</name>
<dbReference type="PRINTS" id="PR00781">
    <property type="entry name" value="LIPOSIGPTASE"/>
</dbReference>
<feature type="transmembrane region" description="Helical" evidence="9">
    <location>
        <begin position="84"/>
        <end position="101"/>
    </location>
</feature>
<sequence length="151" mass="16792">MVSILLIALIALDQLSKLWVLANLKGAEAMEIIPNFFQLLYVENRGAAFGILQDGRPLFIVITLAVIGGLVYGLYGKRHELSRVMEIALVLILAGAIGNFIDRLRLHYVVDFLSFDFFGHPFAVFNLADSMIVIGTLLLIIQLFLKEEKAS</sequence>
<dbReference type="GO" id="GO:0005886">
    <property type="term" value="C:plasma membrane"/>
    <property type="evidence" value="ECO:0007669"/>
    <property type="project" value="UniProtKB-SubCell"/>
</dbReference>
<dbReference type="InterPro" id="IPR001872">
    <property type="entry name" value="Peptidase_A8"/>
</dbReference>
<dbReference type="RefSeq" id="WP_068369615.1">
    <property type="nucleotide sequence ID" value="NZ_CAMQER010000031.1"/>
</dbReference>
<dbReference type="PANTHER" id="PTHR33695">
    <property type="entry name" value="LIPOPROTEIN SIGNAL PEPTIDASE"/>
    <property type="match status" value="1"/>
</dbReference>
<organism evidence="12 13">
    <name type="scientific">Aedoeadaptatus coxii</name>
    <dbReference type="NCBI Taxonomy" id="755172"/>
    <lineage>
        <taxon>Bacteria</taxon>
        <taxon>Bacillati</taxon>
        <taxon>Bacillota</taxon>
        <taxon>Tissierellia</taxon>
        <taxon>Tissierellales</taxon>
        <taxon>Peptoniphilaceae</taxon>
        <taxon>Aedoeadaptatus</taxon>
    </lineage>
</organism>
<comment type="catalytic activity">
    <reaction evidence="9 10">
        <text>Release of signal peptides from bacterial membrane prolipoproteins. Hydrolyzes -Xaa-Yaa-Zaa-|-(S,diacylglyceryl)Cys-, in which Xaa is hydrophobic (preferably Leu), and Yaa (Ala or Ser) and Zaa (Gly or Ala) have small, neutral side chains.</text>
        <dbReference type="EC" id="3.4.23.36"/>
    </reaction>
</comment>
<dbReference type="PANTHER" id="PTHR33695:SF1">
    <property type="entry name" value="LIPOPROTEIN SIGNAL PEPTIDASE"/>
    <property type="match status" value="1"/>
</dbReference>
<evidence type="ECO:0000256" key="2">
    <source>
        <dbReference type="ARBA" id="ARBA00022475"/>
    </source>
</evidence>
<keyword evidence="4 9" id="KW-0812">Transmembrane</keyword>
<feature type="active site" evidence="9">
    <location>
        <position position="129"/>
    </location>
</feature>
<dbReference type="PROSITE" id="PS00855">
    <property type="entry name" value="SPASE_II"/>
    <property type="match status" value="1"/>
</dbReference>
<comment type="function">
    <text evidence="9 10">This protein specifically catalyzes the removal of signal peptides from prolipoproteins.</text>
</comment>
<evidence type="ECO:0000313" key="12">
    <source>
        <dbReference type="EMBL" id="KXB65168.1"/>
    </source>
</evidence>
<evidence type="ECO:0000256" key="3">
    <source>
        <dbReference type="ARBA" id="ARBA00022670"/>
    </source>
</evidence>
<dbReference type="Pfam" id="PF01252">
    <property type="entry name" value="Peptidase_A8"/>
    <property type="match status" value="1"/>
</dbReference>
<evidence type="ECO:0000256" key="8">
    <source>
        <dbReference type="ARBA" id="ARBA00023136"/>
    </source>
</evidence>
<comment type="subcellular location">
    <subcellularLocation>
        <location evidence="9">Cell membrane</location>
        <topology evidence="9">Multi-pass membrane protein</topology>
    </subcellularLocation>
</comment>
<accession>A0A134ABY0</accession>
<dbReference type="Proteomes" id="UP000070442">
    <property type="component" value="Unassembled WGS sequence"/>
</dbReference>
<dbReference type="AlphaFoldDB" id="A0A134ABY0"/>
<evidence type="ECO:0000256" key="11">
    <source>
        <dbReference type="RuleBase" id="RU004181"/>
    </source>
</evidence>
<dbReference type="UniPathway" id="UPA00665"/>
<evidence type="ECO:0000256" key="7">
    <source>
        <dbReference type="ARBA" id="ARBA00022989"/>
    </source>
</evidence>
<comment type="caution">
    <text evidence="12">The sequence shown here is derived from an EMBL/GenBank/DDBJ whole genome shotgun (WGS) entry which is preliminary data.</text>
</comment>
<feature type="transmembrane region" description="Helical" evidence="9">
    <location>
        <begin position="58"/>
        <end position="75"/>
    </location>
</feature>
<evidence type="ECO:0000256" key="10">
    <source>
        <dbReference type="RuleBase" id="RU000594"/>
    </source>
</evidence>
<evidence type="ECO:0000256" key="4">
    <source>
        <dbReference type="ARBA" id="ARBA00022692"/>
    </source>
</evidence>
<dbReference type="STRING" id="755172.HMPREF1863_01676"/>
<dbReference type="OrthoDB" id="9810259at2"/>
<protein>
    <recommendedName>
        <fullName evidence="9">Lipoprotein signal peptidase</fullName>
        <ecNumber evidence="9">3.4.23.36</ecNumber>
    </recommendedName>
    <alternativeName>
        <fullName evidence="9">Prolipoprotein signal peptidase</fullName>
    </alternativeName>
    <alternativeName>
        <fullName evidence="9">Signal peptidase II</fullName>
        <shortName evidence="9">SPase II</shortName>
    </alternativeName>
</protein>
<reference evidence="13" key="1">
    <citation type="submission" date="2016-01" db="EMBL/GenBank/DDBJ databases">
        <authorList>
            <person name="Mitreva M."/>
            <person name="Pepin K.H."/>
            <person name="Mihindukulasuriya K.A."/>
            <person name="Fulton R."/>
            <person name="Fronick C."/>
            <person name="O'Laughlin M."/>
            <person name="Miner T."/>
            <person name="Herter B."/>
            <person name="Rosa B.A."/>
            <person name="Cordes M."/>
            <person name="Tomlinson C."/>
            <person name="Wollam A."/>
            <person name="Palsikar V.B."/>
            <person name="Mardis E.R."/>
            <person name="Wilson R.K."/>
        </authorList>
    </citation>
    <scope>NUCLEOTIDE SEQUENCE [LARGE SCALE GENOMIC DNA]</scope>
    <source>
        <strain evidence="13">DNF00729</strain>
    </source>
</reference>